<proteinExistence type="predicted"/>
<gene>
    <name evidence="1" type="ORF">B0O44_103524</name>
</gene>
<organism evidence="1 2">
    <name type="scientific">Pedobacter nutrimenti</name>
    <dbReference type="NCBI Taxonomy" id="1241337"/>
    <lineage>
        <taxon>Bacteria</taxon>
        <taxon>Pseudomonadati</taxon>
        <taxon>Bacteroidota</taxon>
        <taxon>Sphingobacteriia</taxon>
        <taxon>Sphingobacteriales</taxon>
        <taxon>Sphingobacteriaceae</taxon>
        <taxon>Pedobacter</taxon>
    </lineage>
</organism>
<dbReference type="EMBL" id="QKLU01000003">
    <property type="protein sequence ID" value="PYF75077.1"/>
    <property type="molecule type" value="Genomic_DNA"/>
</dbReference>
<dbReference type="AlphaFoldDB" id="A0A318UID9"/>
<protein>
    <submittedName>
        <fullName evidence="1">Uncharacterized protein</fullName>
    </submittedName>
</protein>
<comment type="caution">
    <text evidence="1">The sequence shown here is derived from an EMBL/GenBank/DDBJ whole genome shotgun (WGS) entry which is preliminary data.</text>
</comment>
<sequence>MLLVLCFFISLRANAQSEKIVYILSDSVEIELKKQIDKSRQNNPDISFSCMLWTKSDGLYCVSLFKNEENSGNDFVKVLVRNTNRYLLIEKDKLPLIFDYDFKFSSSDLKHIGDFGEREGNIKRSEFLFHGYTIFFDSQGKVIKTSNY</sequence>
<keyword evidence="2" id="KW-1185">Reference proteome</keyword>
<reference evidence="1 2" key="1">
    <citation type="submission" date="2018-06" db="EMBL/GenBank/DDBJ databases">
        <title>Genomic Encyclopedia of Archaeal and Bacterial Type Strains, Phase II (KMG-II): from individual species to whole genera.</title>
        <authorList>
            <person name="Goeker M."/>
        </authorList>
    </citation>
    <scope>NUCLEOTIDE SEQUENCE [LARGE SCALE GENOMIC DNA]</scope>
    <source>
        <strain evidence="1 2">DSM 27372</strain>
    </source>
</reference>
<name>A0A318UID9_9SPHI</name>
<evidence type="ECO:0000313" key="2">
    <source>
        <dbReference type="Proteomes" id="UP000248198"/>
    </source>
</evidence>
<dbReference type="Proteomes" id="UP000248198">
    <property type="component" value="Unassembled WGS sequence"/>
</dbReference>
<evidence type="ECO:0000313" key="1">
    <source>
        <dbReference type="EMBL" id="PYF75077.1"/>
    </source>
</evidence>
<accession>A0A318UID9</accession>